<keyword evidence="3" id="KW-0274">FAD</keyword>
<dbReference type="Pfam" id="PF07992">
    <property type="entry name" value="Pyr_redox_2"/>
    <property type="match status" value="1"/>
</dbReference>
<dbReference type="SUPFAM" id="SSF51905">
    <property type="entry name" value="FAD/NAD(P)-binding domain"/>
    <property type="match status" value="1"/>
</dbReference>
<accession>A0A1F7S2V7</accession>
<dbReference type="Gene3D" id="3.50.50.60">
    <property type="entry name" value="FAD/NAD(P)-binding domain"/>
    <property type="match status" value="2"/>
</dbReference>
<comment type="cofactor">
    <cofactor evidence="1">
        <name>FAD</name>
        <dbReference type="ChEBI" id="CHEBI:57692"/>
    </cofactor>
</comment>
<comment type="caution">
    <text evidence="5">The sequence shown here is derived from an EMBL/GenBank/DDBJ whole genome shotgun (WGS) entry which is preliminary data.</text>
</comment>
<dbReference type="PRINTS" id="PR00411">
    <property type="entry name" value="PNDRDTASEI"/>
</dbReference>
<name>A0A1F7S2V7_9BACT</name>
<dbReference type="InterPro" id="IPR036188">
    <property type="entry name" value="FAD/NAD-bd_sf"/>
</dbReference>
<dbReference type="PRINTS" id="PR00368">
    <property type="entry name" value="FADPNR"/>
</dbReference>
<dbReference type="PANTHER" id="PTHR43429:SF3">
    <property type="entry name" value="NITRITE REDUCTASE [NAD(P)H]"/>
    <property type="match status" value="1"/>
</dbReference>
<evidence type="ECO:0000313" key="6">
    <source>
        <dbReference type="Proteomes" id="UP000179266"/>
    </source>
</evidence>
<evidence type="ECO:0000256" key="1">
    <source>
        <dbReference type="ARBA" id="ARBA00001974"/>
    </source>
</evidence>
<sequence>MKYVIVGAGIAGVTAAKTIRNIDKTGEIILIGKEQYFPYNRYVLTEYLCGLIEDPQLFYTSPDFFNELAITFRKGQYVKSIDCSKKTLKLFHNEVIPYDRLMLATGGCSSVGSVLRPYTKFIQRYCSLEDILLIKKQLPDIHRCIVSGEGLSTLDLMCGLRNLNKEIIYVTRTEKAGFPLIESTFGDQIHEFLVNKGIRIICEDRIVFIEKKDSRYQAVTFKGHELTGDMIFASDHYQPNIKCIKDTPIERKTGILVDLHLKTSLHDIYAAGDCVEIYHPGVKDYWINFGWPNALKQGEIAGKNMAGQIEEYKISDVIVFNLMGKSLTARWWE</sequence>
<gene>
    <name evidence="5" type="ORF">A2161_12705</name>
</gene>
<organism evidence="5 6">
    <name type="scientific">Candidatus Schekmanbacteria bacterium RBG_13_48_7</name>
    <dbReference type="NCBI Taxonomy" id="1817878"/>
    <lineage>
        <taxon>Bacteria</taxon>
        <taxon>Candidatus Schekmaniibacteriota</taxon>
    </lineage>
</organism>
<protein>
    <recommendedName>
        <fullName evidence="4">FAD/NAD(P)-binding domain-containing protein</fullName>
    </recommendedName>
</protein>
<evidence type="ECO:0000256" key="3">
    <source>
        <dbReference type="ARBA" id="ARBA00022827"/>
    </source>
</evidence>
<feature type="domain" description="FAD/NAD(P)-binding" evidence="4">
    <location>
        <begin position="1"/>
        <end position="279"/>
    </location>
</feature>
<dbReference type="Proteomes" id="UP000179266">
    <property type="component" value="Unassembled WGS sequence"/>
</dbReference>
<dbReference type="GO" id="GO:0016491">
    <property type="term" value="F:oxidoreductase activity"/>
    <property type="evidence" value="ECO:0007669"/>
    <property type="project" value="InterPro"/>
</dbReference>
<dbReference type="InterPro" id="IPR023753">
    <property type="entry name" value="FAD/NAD-binding_dom"/>
</dbReference>
<evidence type="ECO:0000313" key="5">
    <source>
        <dbReference type="EMBL" id="OGL48099.1"/>
    </source>
</evidence>
<keyword evidence="2" id="KW-0285">Flavoprotein</keyword>
<dbReference type="InterPro" id="IPR050260">
    <property type="entry name" value="FAD-bd_OxRdtase"/>
</dbReference>
<dbReference type="PANTHER" id="PTHR43429">
    <property type="entry name" value="PYRIDINE NUCLEOTIDE-DISULFIDE OXIDOREDUCTASE DOMAIN-CONTAINING"/>
    <property type="match status" value="1"/>
</dbReference>
<evidence type="ECO:0000259" key="4">
    <source>
        <dbReference type="Pfam" id="PF07992"/>
    </source>
</evidence>
<reference evidence="5 6" key="1">
    <citation type="journal article" date="2016" name="Nat. Commun.">
        <title>Thousands of microbial genomes shed light on interconnected biogeochemical processes in an aquifer system.</title>
        <authorList>
            <person name="Anantharaman K."/>
            <person name="Brown C.T."/>
            <person name="Hug L.A."/>
            <person name="Sharon I."/>
            <person name="Castelle C.J."/>
            <person name="Probst A.J."/>
            <person name="Thomas B.C."/>
            <person name="Singh A."/>
            <person name="Wilkins M.J."/>
            <person name="Karaoz U."/>
            <person name="Brodie E.L."/>
            <person name="Williams K.H."/>
            <person name="Hubbard S.S."/>
            <person name="Banfield J.F."/>
        </authorList>
    </citation>
    <scope>NUCLEOTIDE SEQUENCE [LARGE SCALE GENOMIC DNA]</scope>
</reference>
<dbReference type="EMBL" id="MGDD01000047">
    <property type="protein sequence ID" value="OGL48099.1"/>
    <property type="molecule type" value="Genomic_DNA"/>
</dbReference>
<proteinExistence type="predicted"/>
<dbReference type="AlphaFoldDB" id="A0A1F7S2V7"/>
<evidence type="ECO:0000256" key="2">
    <source>
        <dbReference type="ARBA" id="ARBA00022630"/>
    </source>
</evidence>